<evidence type="ECO:0000313" key="2">
    <source>
        <dbReference type="EMBL" id="CRY79358.1"/>
    </source>
</evidence>
<organism evidence="2 3">
    <name type="scientific">Nocardia farcinica</name>
    <dbReference type="NCBI Taxonomy" id="37329"/>
    <lineage>
        <taxon>Bacteria</taxon>
        <taxon>Bacillati</taxon>
        <taxon>Actinomycetota</taxon>
        <taxon>Actinomycetes</taxon>
        <taxon>Mycobacteriales</taxon>
        <taxon>Nocardiaceae</taxon>
        <taxon>Nocardia</taxon>
    </lineage>
</organism>
<dbReference type="Pfam" id="PF09414">
    <property type="entry name" value="RNA_ligase"/>
    <property type="match status" value="1"/>
</dbReference>
<reference evidence="3" key="1">
    <citation type="submission" date="2015-03" db="EMBL/GenBank/DDBJ databases">
        <authorList>
            <consortium name="Pathogen Informatics"/>
        </authorList>
    </citation>
    <scope>NUCLEOTIDE SEQUENCE [LARGE SCALE GENOMIC DNA]</scope>
    <source>
        <strain evidence="3">NCTC11134</strain>
    </source>
</reference>
<dbReference type="EMBL" id="LN868938">
    <property type="protein sequence ID" value="CRY79358.1"/>
    <property type="molecule type" value="Genomic_DNA"/>
</dbReference>
<evidence type="ECO:0000259" key="1">
    <source>
        <dbReference type="Pfam" id="PF09414"/>
    </source>
</evidence>
<dbReference type="SUPFAM" id="SSF56091">
    <property type="entry name" value="DNA ligase/mRNA capping enzyme, catalytic domain"/>
    <property type="match status" value="1"/>
</dbReference>
<sequence length="348" mass="39398">MYRHAENNADGTVTGYLEDNRRVKAIKLGGQRSNAIFMPLSSLEVFGIDPADLREGDTFDTINGQEVCRKYVIREPKTATGNQPVTKRPGRVDPRMFPEHLSTASYFRNADQINDADYVYVTQKLHGTSIRVGRTLVNRKLTIRERLARRMGVRVQTTEYDQVYGSRRVTKDANDPNQRHFYKSDIWTQKGRELDGLIPDGFLVFGELVGWTPDGEPIQKGYTYQIPKGQSRLYVYRVATINDQGLTVDLSWPAVREFCAERGLEVVPTLYEGYAMDLDVNDLMDIRYRDAGWRTAVPLDENGTVDEGVVIRREGITPLLLKAKSPAFLEHETKMLDAGTVDLESAVA</sequence>
<name>A0A0H5NVN8_NOCFR</name>
<dbReference type="Proteomes" id="UP000057820">
    <property type="component" value="Chromosome 1"/>
</dbReference>
<dbReference type="InterPro" id="IPR021122">
    <property type="entry name" value="RNA_ligase_dom_REL/Rnl2"/>
</dbReference>
<gene>
    <name evidence="2" type="ORF">ERS450000_03462</name>
</gene>
<dbReference type="AlphaFoldDB" id="A0A0H5NVN8"/>
<accession>A0A0H5NVN8</accession>
<protein>
    <submittedName>
        <fullName evidence="2">RNA ligase</fullName>
    </submittedName>
</protein>
<dbReference type="Gene3D" id="3.30.470.30">
    <property type="entry name" value="DNA ligase/mRNA capping enzyme"/>
    <property type="match status" value="1"/>
</dbReference>
<dbReference type="GO" id="GO:0016874">
    <property type="term" value="F:ligase activity"/>
    <property type="evidence" value="ECO:0007669"/>
    <property type="project" value="UniProtKB-KW"/>
</dbReference>
<dbReference type="RefSeq" id="WP_060593205.1">
    <property type="nucleotide sequence ID" value="NZ_LN868938.1"/>
</dbReference>
<proteinExistence type="predicted"/>
<feature type="domain" description="RNA ligase" evidence="1">
    <location>
        <begin position="118"/>
        <end position="314"/>
    </location>
</feature>
<keyword evidence="2" id="KW-0436">Ligase</keyword>
<dbReference type="KEGG" id="nfr:ERS450000_03462"/>
<evidence type="ECO:0000313" key="3">
    <source>
        <dbReference type="Proteomes" id="UP000057820"/>
    </source>
</evidence>